<dbReference type="Proteomes" id="UP000001382">
    <property type="component" value="Chromosome"/>
</dbReference>
<sequence length="43" mass="4409">MGVASPGPLSFWVDGISRPDLEAVFGVPIDGHLVTRTAVTADG</sequence>
<keyword evidence="2" id="KW-1185">Reference proteome</keyword>
<reference evidence="2" key="2">
    <citation type="submission" date="2010-01" db="EMBL/GenBank/DDBJ databases">
        <title>The complete genome of Geodermatophilus obscurus DSM 43160.</title>
        <authorList>
            <consortium name="US DOE Joint Genome Institute (JGI-PGF)"/>
            <person name="Lucas S."/>
            <person name="Copeland A."/>
            <person name="Lapidus A."/>
            <person name="Glavina del Rio T."/>
            <person name="Dalin E."/>
            <person name="Tice H."/>
            <person name="Bruce D."/>
            <person name="Goodwin L."/>
            <person name="Pitluck S."/>
            <person name="Kyrpides N."/>
            <person name="Mavromatis K."/>
            <person name="Ivanova N."/>
            <person name="Munk A.C."/>
            <person name="Brettin T."/>
            <person name="Detter J.C."/>
            <person name="Han C."/>
            <person name="Larimer F."/>
            <person name="Land M."/>
            <person name="Hauser L."/>
            <person name="Markowitz V."/>
            <person name="Cheng J.-F."/>
            <person name="Hugenholtz P."/>
            <person name="Woyke T."/>
            <person name="Wu D."/>
            <person name="Jando M."/>
            <person name="Schneider S."/>
            <person name="Klenk H.-P."/>
            <person name="Eisen J.A."/>
        </authorList>
    </citation>
    <scope>NUCLEOTIDE SEQUENCE [LARGE SCALE GENOMIC DNA]</scope>
    <source>
        <strain evidence="2">ATCC 25078 / DSM 43160 / JCM 3152 / KCC A-0152 / KCTC 9177 / NBRC 13315 / NRRL B-3577 / G-20</strain>
    </source>
</reference>
<gene>
    <name evidence="1" type="ordered locus">Gobs_3733</name>
</gene>
<dbReference type="EMBL" id="CP001867">
    <property type="protein sequence ID" value="ADB76312.1"/>
    <property type="molecule type" value="Genomic_DNA"/>
</dbReference>
<reference evidence="1 2" key="1">
    <citation type="journal article" date="2010" name="Stand. Genomic Sci.">
        <title>Complete genome sequence of Geodermatophilus obscurus type strain (G-20).</title>
        <authorList>
            <person name="Ivanova N."/>
            <person name="Sikorski J."/>
            <person name="Jando M."/>
            <person name="Munk C."/>
            <person name="Lapidus A."/>
            <person name="Glavina Del Rio T."/>
            <person name="Copeland A."/>
            <person name="Tice H."/>
            <person name="Cheng J.-F."/>
            <person name="Lucas S."/>
            <person name="Chen F."/>
            <person name="Nolan M."/>
            <person name="Bruce D."/>
            <person name="Goodwin L."/>
            <person name="Pitluck S."/>
            <person name="Mavromatis K."/>
            <person name="Mikhailova N."/>
            <person name="Pati A."/>
            <person name="Chen A."/>
            <person name="Palaniappan K."/>
            <person name="Land M."/>
            <person name="Hauser L."/>
            <person name="Chang Y.-J."/>
            <person name="Jeffries C.D."/>
            <person name="Meincke L."/>
            <person name="Brettin T."/>
            <person name="Detter J.C."/>
            <person name="Detter J.C."/>
            <person name="Rohde M."/>
            <person name="Goeker M."/>
            <person name="Bristow J."/>
            <person name="Eisen J.A."/>
            <person name="Markowitz V."/>
            <person name="Hugenholtz P."/>
            <person name="Kyrpides N.C."/>
            <person name="Klenk H.-P."/>
        </authorList>
    </citation>
    <scope>NUCLEOTIDE SEQUENCE [LARGE SCALE GENOMIC DNA]</scope>
    <source>
        <strain evidence="2">ATCC 25078 / DSM 43160 / JCM 3152 / KCC A-0152 / KCTC 9177 / NBRC 13315 / NRRL B-3577 / G-20</strain>
    </source>
</reference>
<name>D2SCI4_GEOOG</name>
<evidence type="ECO:0000313" key="1">
    <source>
        <dbReference type="EMBL" id="ADB76312.1"/>
    </source>
</evidence>
<dbReference type="STRING" id="526225.Gobs_3733"/>
<proteinExistence type="predicted"/>
<accession>D2SCI4</accession>
<evidence type="ECO:0000313" key="2">
    <source>
        <dbReference type="Proteomes" id="UP000001382"/>
    </source>
</evidence>
<protein>
    <submittedName>
        <fullName evidence="1">Uncharacterized protein</fullName>
    </submittedName>
</protein>
<dbReference type="KEGG" id="gob:Gobs_3733"/>
<dbReference type="AlphaFoldDB" id="D2SCI4"/>
<organism evidence="1 2">
    <name type="scientific">Geodermatophilus obscurus (strain ATCC 25078 / DSM 43160 / JCM 3152 / CCUG 61914 / KCC A-0152 / KCTC 9177 / NBRC 13315 / NRRL B-3577 / G-20)</name>
    <dbReference type="NCBI Taxonomy" id="526225"/>
    <lineage>
        <taxon>Bacteria</taxon>
        <taxon>Bacillati</taxon>
        <taxon>Actinomycetota</taxon>
        <taxon>Actinomycetes</taxon>
        <taxon>Geodermatophilales</taxon>
        <taxon>Geodermatophilaceae</taxon>
        <taxon>Geodermatophilus</taxon>
    </lineage>
</organism>
<dbReference type="HOGENOM" id="CLU_3234120_0_0_11"/>